<evidence type="ECO:0000313" key="3">
    <source>
        <dbReference type="Proteomes" id="UP000191285"/>
    </source>
</evidence>
<accession>A0A1V6TAH5</accession>
<comment type="caution">
    <text evidence="2">The sequence shown here is derived from an EMBL/GenBank/DDBJ whole genome shotgun (WGS) entry which is preliminary data.</text>
</comment>
<dbReference type="OrthoDB" id="4322414at2759"/>
<keyword evidence="1" id="KW-0732">Signal</keyword>
<dbReference type="Proteomes" id="UP000191285">
    <property type="component" value="Unassembled WGS sequence"/>
</dbReference>
<dbReference type="EMBL" id="MLKD01000009">
    <property type="protein sequence ID" value="OQE23151.1"/>
    <property type="molecule type" value="Genomic_DNA"/>
</dbReference>
<name>A0A1V6TAH5_9EURO</name>
<gene>
    <name evidence="2" type="ORF">PENSTE_c009G07844</name>
</gene>
<reference evidence="3" key="1">
    <citation type="journal article" date="2017" name="Nat. Microbiol.">
        <title>Global analysis of biosynthetic gene clusters reveals vast potential of secondary metabolite production in Penicillium species.</title>
        <authorList>
            <person name="Nielsen J.C."/>
            <person name="Grijseels S."/>
            <person name="Prigent S."/>
            <person name="Ji B."/>
            <person name="Dainat J."/>
            <person name="Nielsen K.F."/>
            <person name="Frisvad J.C."/>
            <person name="Workman M."/>
            <person name="Nielsen J."/>
        </authorList>
    </citation>
    <scope>NUCLEOTIDE SEQUENCE [LARGE SCALE GENOMIC DNA]</scope>
    <source>
        <strain evidence="3">IBT 24891</strain>
    </source>
</reference>
<dbReference type="AlphaFoldDB" id="A0A1V6TAH5"/>
<dbReference type="Pfam" id="PF17615">
    <property type="entry name" value="C166"/>
    <property type="match status" value="1"/>
</dbReference>
<keyword evidence="3" id="KW-1185">Reference proteome</keyword>
<sequence>MQFKLASAVALLAAVSPALASPLSAQLQELSASTAQVNEIFSDVTLVNFFQQMPKGFHNYQDVIKSKSKDIQNSPSMIIDEEQPAVCEDFVTFATITQDLMNTLIGKHGLLSQTPFTAPVAALLRTDEGVTDALVFNVKGLAPKCEEQIKAPADKLQDAYSKALKTYSD</sequence>
<evidence type="ECO:0000313" key="2">
    <source>
        <dbReference type="EMBL" id="OQE23151.1"/>
    </source>
</evidence>
<feature type="signal peptide" evidence="1">
    <location>
        <begin position="1"/>
        <end position="20"/>
    </location>
</feature>
<proteinExistence type="predicted"/>
<feature type="chain" id="PRO_5010726958" evidence="1">
    <location>
        <begin position="21"/>
        <end position="169"/>
    </location>
</feature>
<organism evidence="2 3">
    <name type="scientific">Penicillium steckii</name>
    <dbReference type="NCBI Taxonomy" id="303698"/>
    <lineage>
        <taxon>Eukaryota</taxon>
        <taxon>Fungi</taxon>
        <taxon>Dikarya</taxon>
        <taxon>Ascomycota</taxon>
        <taxon>Pezizomycotina</taxon>
        <taxon>Eurotiomycetes</taxon>
        <taxon>Eurotiomycetidae</taxon>
        <taxon>Eurotiales</taxon>
        <taxon>Aspergillaceae</taxon>
        <taxon>Penicillium</taxon>
    </lineage>
</organism>
<protein>
    <submittedName>
        <fullName evidence="2">Uncharacterized protein</fullName>
    </submittedName>
</protein>
<evidence type="ECO:0000256" key="1">
    <source>
        <dbReference type="SAM" id="SignalP"/>
    </source>
</evidence>